<dbReference type="GeneID" id="6084560"/>
<dbReference type="HOGENOM" id="CLU_170500_0_0_1"/>
<evidence type="ECO:0000313" key="3">
    <source>
        <dbReference type="Proteomes" id="UP000001194"/>
    </source>
</evidence>
<dbReference type="OrthoDB" id="10370113at2759"/>
<organism evidence="3">
    <name type="scientific">Laccaria bicolor (strain S238N-H82 / ATCC MYA-4686)</name>
    <name type="common">Bicoloured deceiver</name>
    <name type="synonym">Laccaria laccata var. bicolor</name>
    <dbReference type="NCBI Taxonomy" id="486041"/>
    <lineage>
        <taxon>Eukaryota</taxon>
        <taxon>Fungi</taxon>
        <taxon>Dikarya</taxon>
        <taxon>Basidiomycota</taxon>
        <taxon>Agaricomycotina</taxon>
        <taxon>Agaricomycetes</taxon>
        <taxon>Agaricomycetidae</taxon>
        <taxon>Agaricales</taxon>
        <taxon>Agaricineae</taxon>
        <taxon>Hydnangiaceae</taxon>
        <taxon>Laccaria</taxon>
    </lineage>
</organism>
<dbReference type="Proteomes" id="UP000001194">
    <property type="component" value="Unassembled WGS sequence"/>
</dbReference>
<sequence length="85" mass="9266">MKINSPPPNCPDDKELKAFLMAMNRQMKTDKSLFGNSNGLPVAITVSAGDIVDDLFHNPGEESKFMQGSTRGDAELTLLSSHKDD</sequence>
<gene>
    <name evidence="2" type="ORF">LACBIDRAFT_314314</name>
</gene>
<evidence type="ECO:0000313" key="2">
    <source>
        <dbReference type="EMBL" id="EDR00397.1"/>
    </source>
</evidence>
<proteinExistence type="predicted"/>
<dbReference type="KEGG" id="lbc:LACBIDRAFT_314314"/>
<keyword evidence="3" id="KW-1185">Reference proteome</keyword>
<evidence type="ECO:0000256" key="1">
    <source>
        <dbReference type="SAM" id="MobiDB-lite"/>
    </source>
</evidence>
<feature type="region of interest" description="Disordered" evidence="1">
    <location>
        <begin position="62"/>
        <end position="85"/>
    </location>
</feature>
<name>B0DY98_LACBS</name>
<reference evidence="2 3" key="1">
    <citation type="journal article" date="2008" name="Nature">
        <title>The genome of Laccaria bicolor provides insights into mycorrhizal symbiosis.</title>
        <authorList>
            <person name="Martin F."/>
            <person name="Aerts A."/>
            <person name="Ahren D."/>
            <person name="Brun A."/>
            <person name="Danchin E.G.J."/>
            <person name="Duchaussoy F."/>
            <person name="Gibon J."/>
            <person name="Kohler A."/>
            <person name="Lindquist E."/>
            <person name="Pereda V."/>
            <person name="Salamov A."/>
            <person name="Shapiro H.J."/>
            <person name="Wuyts J."/>
            <person name="Blaudez D."/>
            <person name="Buee M."/>
            <person name="Brokstein P."/>
            <person name="Canbaeck B."/>
            <person name="Cohen D."/>
            <person name="Courty P.E."/>
            <person name="Coutinho P.M."/>
            <person name="Delaruelle C."/>
            <person name="Detter J.C."/>
            <person name="Deveau A."/>
            <person name="DiFazio S."/>
            <person name="Duplessis S."/>
            <person name="Fraissinet-Tachet L."/>
            <person name="Lucic E."/>
            <person name="Frey-Klett P."/>
            <person name="Fourrey C."/>
            <person name="Feussner I."/>
            <person name="Gay G."/>
            <person name="Grimwood J."/>
            <person name="Hoegger P.J."/>
            <person name="Jain P."/>
            <person name="Kilaru S."/>
            <person name="Labbe J."/>
            <person name="Lin Y.C."/>
            <person name="Legue V."/>
            <person name="Le Tacon F."/>
            <person name="Marmeisse R."/>
            <person name="Melayah D."/>
            <person name="Montanini B."/>
            <person name="Muratet M."/>
            <person name="Nehls U."/>
            <person name="Niculita-Hirzel H."/>
            <person name="Oudot-Le Secq M.P."/>
            <person name="Peter M."/>
            <person name="Quesneville H."/>
            <person name="Rajashekar B."/>
            <person name="Reich M."/>
            <person name="Rouhier N."/>
            <person name="Schmutz J."/>
            <person name="Yin T."/>
            <person name="Chalot M."/>
            <person name="Henrissat B."/>
            <person name="Kuees U."/>
            <person name="Lucas S."/>
            <person name="Van de Peer Y."/>
            <person name="Podila G.K."/>
            <person name="Polle A."/>
            <person name="Pukkila P.J."/>
            <person name="Richardson P.M."/>
            <person name="Rouze P."/>
            <person name="Sanders I.R."/>
            <person name="Stajich J.E."/>
            <person name="Tunlid A."/>
            <person name="Tuskan G."/>
            <person name="Grigoriev I.V."/>
        </authorList>
    </citation>
    <scope>NUCLEOTIDE SEQUENCE [LARGE SCALE GENOMIC DNA]</scope>
    <source>
        <strain evidence="3">S238N-H82 / ATCC MYA-4686</strain>
    </source>
</reference>
<protein>
    <submittedName>
        <fullName evidence="2">Predicted protein</fullName>
    </submittedName>
</protein>
<dbReference type="InParanoid" id="B0DY98"/>
<accession>B0DY98</accession>
<dbReference type="AlphaFoldDB" id="B0DY98"/>
<dbReference type="EMBL" id="DS547150">
    <property type="protein sequence ID" value="EDR00397.1"/>
    <property type="molecule type" value="Genomic_DNA"/>
</dbReference>
<dbReference type="RefSeq" id="XP_001888956.1">
    <property type="nucleotide sequence ID" value="XM_001888921.1"/>
</dbReference>